<dbReference type="Pfam" id="PF00145">
    <property type="entry name" value="DNA_methylase"/>
    <property type="match status" value="1"/>
</dbReference>
<comment type="subcellular location">
    <subcellularLocation>
        <location evidence="1">Nucleus</location>
    </subcellularLocation>
</comment>
<dbReference type="SMART" id="SM00293">
    <property type="entry name" value="PWWP"/>
    <property type="match status" value="1"/>
</dbReference>
<dbReference type="InterPro" id="IPR050390">
    <property type="entry name" value="C5-Methyltransferase"/>
</dbReference>
<dbReference type="InterPro" id="IPR000313">
    <property type="entry name" value="PWWP_dom"/>
</dbReference>
<dbReference type="Proteomes" id="UP000827092">
    <property type="component" value="Unassembled WGS sequence"/>
</dbReference>
<dbReference type="Gene3D" id="3.40.50.150">
    <property type="entry name" value="Vaccinia Virus protein VP39"/>
    <property type="match status" value="1"/>
</dbReference>
<comment type="similarity">
    <text evidence="11">Belongs to the class I-like SAM-binding methyltransferase superfamily. C5-methyltransferase family.</text>
</comment>
<dbReference type="GO" id="GO:0010468">
    <property type="term" value="P:regulation of gene expression"/>
    <property type="evidence" value="ECO:0007669"/>
    <property type="project" value="UniProtKB-ARBA"/>
</dbReference>
<dbReference type="Gene3D" id="2.20.70.90">
    <property type="match status" value="1"/>
</dbReference>
<feature type="domain" description="PHD-type" evidence="13">
    <location>
        <begin position="209"/>
        <end position="345"/>
    </location>
</feature>
<dbReference type="SUPFAM" id="SSF57903">
    <property type="entry name" value="FYVE/PHD zinc finger"/>
    <property type="match status" value="1"/>
</dbReference>
<evidence type="ECO:0000256" key="11">
    <source>
        <dbReference type="PROSITE-ProRule" id="PRU01016"/>
    </source>
</evidence>
<evidence type="ECO:0000256" key="9">
    <source>
        <dbReference type="ARBA" id="ARBA00022833"/>
    </source>
</evidence>
<sequence>MASIRMEQKLSIGSIVWGKLGSFKWWPGILVNYIDIGLPKAKFGSFWVFWFGDYKVSQLPTKNIAFFTSSFKQLYKKNVGKCHQAAVNEALEVLATRFDYCYKSPKDLLLWAVKGFKAPDTSSVQGNENKKTDLTGYLTLKATYNIKEVIVPLIDIMKTPDLQKHSPDIPPFVLKHLQRIQNINKKLSEAHISTPVIAEKKNLSPKFVQVKKGSLKLQDVCIACFGSNVEAVSQHPLFEGGICLKCQELLKETIFAVGSDGKNVCCVICAHPGSLILCDSINCSRSYCFDCIGLWLGEETRFEILERNPWLCFFCVHQNSNQHYLLKIKLDWEKRLQFLFQQSTVFVDELSKLSNQIKRPIRVLSLFDGISTGKAALDSLGIVIDQYYASEIDESAINVSKLNHPGSIIYIGDITKIDESKIEAICPIDLLIGGSPCNDLSLVNPKRKGIYDFSGTGPLFFDYFHICKTIERLNGRNNPLLFLFENVASMRLVDKSVISSFLMMEPILIDAKSFSAQSRPRLFWGNIPGISLYRDFYDVLPINNVVKEPCQLLGGYLLEGFERKATVAQIRTVTTNKNSLIQDNYNLLPVEMNGEPDQLWITELEKIFGFPPHYTDTGNLTLNKRRELLGKSWSMPVIINILRSLHGQQFPVYEAPF</sequence>
<evidence type="ECO:0000256" key="10">
    <source>
        <dbReference type="ARBA" id="ARBA00023242"/>
    </source>
</evidence>
<evidence type="ECO:0000256" key="2">
    <source>
        <dbReference type="ARBA" id="ARBA00011975"/>
    </source>
</evidence>
<keyword evidence="8" id="KW-0863">Zinc-finger</keyword>
<proteinExistence type="inferred from homology"/>
<keyword evidence="5 11" id="KW-0808">Transferase</keyword>
<dbReference type="Pfam" id="PF17980">
    <property type="entry name" value="ADD_DNMT3"/>
    <property type="match status" value="1"/>
</dbReference>
<dbReference type="PROSITE" id="PS00094">
    <property type="entry name" value="C5_MTASE_1"/>
    <property type="match status" value="1"/>
</dbReference>
<dbReference type="InterPro" id="IPR011011">
    <property type="entry name" value="Znf_FYVE_PHD"/>
</dbReference>
<dbReference type="Gene3D" id="2.30.30.140">
    <property type="match status" value="1"/>
</dbReference>
<dbReference type="CDD" id="cd05835">
    <property type="entry name" value="PWWP_DNMT3"/>
    <property type="match status" value="1"/>
</dbReference>
<dbReference type="InterPro" id="IPR018117">
    <property type="entry name" value="C5_DNA_meth_AS"/>
</dbReference>
<dbReference type="InterPro" id="IPR001525">
    <property type="entry name" value="C5_MeTfrase"/>
</dbReference>
<keyword evidence="6 11" id="KW-0949">S-adenosyl-L-methionine</keyword>
<dbReference type="InterPro" id="IPR013083">
    <property type="entry name" value="Znf_RING/FYVE/PHD"/>
</dbReference>
<evidence type="ECO:0000256" key="4">
    <source>
        <dbReference type="ARBA" id="ARBA00022603"/>
    </source>
</evidence>
<feature type="active site" evidence="11">
    <location>
        <position position="437"/>
    </location>
</feature>
<dbReference type="PROSITE" id="PS50812">
    <property type="entry name" value="PWWP"/>
    <property type="match status" value="1"/>
</dbReference>
<dbReference type="Gene3D" id="3.30.40.10">
    <property type="entry name" value="Zinc/RING finger domain, C3HC4 (zinc finger)"/>
    <property type="match status" value="1"/>
</dbReference>
<protein>
    <recommendedName>
        <fullName evidence="2">DNA (cytosine-5-)-methyltransferase</fullName>
        <ecNumber evidence="2">2.1.1.37</ecNumber>
    </recommendedName>
</protein>
<dbReference type="InterPro" id="IPR049554">
    <property type="entry name" value="DNMT3_ADD_PHD"/>
</dbReference>
<keyword evidence="10" id="KW-0539">Nucleus</keyword>
<dbReference type="EC" id="2.1.1.37" evidence="2"/>
<evidence type="ECO:0000256" key="7">
    <source>
        <dbReference type="ARBA" id="ARBA00022723"/>
    </source>
</evidence>
<dbReference type="PROSITE" id="PS51533">
    <property type="entry name" value="ADD"/>
    <property type="match status" value="1"/>
</dbReference>
<dbReference type="SUPFAM" id="SSF63748">
    <property type="entry name" value="Tudor/PWWP/MBT"/>
    <property type="match status" value="1"/>
</dbReference>
<dbReference type="PANTHER" id="PTHR23068">
    <property type="entry name" value="DNA CYTOSINE-5- -METHYLTRANSFERASE 3-RELATED"/>
    <property type="match status" value="1"/>
</dbReference>
<evidence type="ECO:0000259" key="12">
    <source>
        <dbReference type="PROSITE" id="PS50812"/>
    </source>
</evidence>
<evidence type="ECO:0000313" key="14">
    <source>
        <dbReference type="EMBL" id="KAG8201270.1"/>
    </source>
</evidence>
<keyword evidence="3" id="KW-0678">Repressor</keyword>
<evidence type="ECO:0000256" key="5">
    <source>
        <dbReference type="ARBA" id="ARBA00022679"/>
    </source>
</evidence>
<dbReference type="GO" id="GO:0008270">
    <property type="term" value="F:zinc ion binding"/>
    <property type="evidence" value="ECO:0007669"/>
    <property type="project" value="UniProtKB-KW"/>
</dbReference>
<dbReference type="EMBL" id="JAFNEN010000006">
    <property type="protein sequence ID" value="KAG8201270.1"/>
    <property type="molecule type" value="Genomic_DNA"/>
</dbReference>
<dbReference type="GO" id="GO:0003886">
    <property type="term" value="F:DNA (cytosine-5-)-methyltransferase activity"/>
    <property type="evidence" value="ECO:0007669"/>
    <property type="project" value="UniProtKB-EC"/>
</dbReference>
<dbReference type="InterPro" id="IPR040552">
    <property type="entry name" value="DNMT3_ADD_GATA1-like"/>
</dbReference>
<evidence type="ECO:0000256" key="3">
    <source>
        <dbReference type="ARBA" id="ARBA00022491"/>
    </source>
</evidence>
<evidence type="ECO:0000256" key="1">
    <source>
        <dbReference type="ARBA" id="ARBA00004123"/>
    </source>
</evidence>
<dbReference type="Pfam" id="PF21255">
    <property type="entry name" value="DNMT3_ADD_GATA1-like"/>
    <property type="match status" value="1"/>
</dbReference>
<evidence type="ECO:0000259" key="13">
    <source>
        <dbReference type="PROSITE" id="PS51533"/>
    </source>
</evidence>
<comment type="caution">
    <text evidence="14">The sequence shown here is derived from an EMBL/GenBank/DDBJ whole genome shotgun (WGS) entry which is preliminary data.</text>
</comment>
<dbReference type="AlphaFoldDB" id="A0AAV6VX91"/>
<feature type="domain" description="PWWP" evidence="12">
    <location>
        <begin position="12"/>
        <end position="70"/>
    </location>
</feature>
<accession>A0AAV6VX91</accession>
<dbReference type="CDD" id="cd11725">
    <property type="entry name" value="ADDz_Dnmt3"/>
    <property type="match status" value="1"/>
</dbReference>
<name>A0AAV6VX91_9ARAC</name>
<keyword evidence="4 11" id="KW-0489">Methyltransferase</keyword>
<dbReference type="PANTHER" id="PTHR23068:SF25">
    <property type="entry name" value="DNA (CYTOSINE-5)-METHYLTRANSFERASE DRM2"/>
    <property type="match status" value="1"/>
</dbReference>
<dbReference type="GO" id="GO:0005634">
    <property type="term" value="C:nucleus"/>
    <property type="evidence" value="ECO:0007669"/>
    <property type="project" value="UniProtKB-SubCell"/>
</dbReference>
<dbReference type="InterPro" id="IPR025766">
    <property type="entry name" value="ADD"/>
</dbReference>
<keyword evidence="9" id="KW-0862">Zinc</keyword>
<dbReference type="Pfam" id="PF00855">
    <property type="entry name" value="PWWP"/>
    <property type="match status" value="1"/>
</dbReference>
<reference evidence="14 15" key="1">
    <citation type="journal article" date="2022" name="Nat. Ecol. Evol.">
        <title>A masculinizing supergene underlies an exaggerated male reproductive morph in a spider.</title>
        <authorList>
            <person name="Hendrickx F."/>
            <person name="De Corte Z."/>
            <person name="Sonet G."/>
            <person name="Van Belleghem S.M."/>
            <person name="Kostlbacher S."/>
            <person name="Vangestel C."/>
        </authorList>
    </citation>
    <scope>NUCLEOTIDE SEQUENCE [LARGE SCALE GENOMIC DNA]</scope>
    <source>
        <strain evidence="14">W744_W776</strain>
    </source>
</reference>
<dbReference type="PROSITE" id="PS51679">
    <property type="entry name" value="SAM_MT_C5"/>
    <property type="match status" value="1"/>
</dbReference>
<dbReference type="GO" id="GO:0032259">
    <property type="term" value="P:methylation"/>
    <property type="evidence" value="ECO:0007669"/>
    <property type="project" value="UniProtKB-KW"/>
</dbReference>
<keyword evidence="7" id="KW-0479">Metal-binding</keyword>
<evidence type="ECO:0000256" key="8">
    <source>
        <dbReference type="ARBA" id="ARBA00022771"/>
    </source>
</evidence>
<dbReference type="InterPro" id="IPR029063">
    <property type="entry name" value="SAM-dependent_MTases_sf"/>
</dbReference>
<evidence type="ECO:0000256" key="6">
    <source>
        <dbReference type="ARBA" id="ARBA00022691"/>
    </source>
</evidence>
<evidence type="ECO:0000313" key="15">
    <source>
        <dbReference type="Proteomes" id="UP000827092"/>
    </source>
</evidence>
<organism evidence="14 15">
    <name type="scientific">Oedothorax gibbosus</name>
    <dbReference type="NCBI Taxonomy" id="931172"/>
    <lineage>
        <taxon>Eukaryota</taxon>
        <taxon>Metazoa</taxon>
        <taxon>Ecdysozoa</taxon>
        <taxon>Arthropoda</taxon>
        <taxon>Chelicerata</taxon>
        <taxon>Arachnida</taxon>
        <taxon>Araneae</taxon>
        <taxon>Araneomorphae</taxon>
        <taxon>Entelegynae</taxon>
        <taxon>Araneoidea</taxon>
        <taxon>Linyphiidae</taxon>
        <taxon>Erigoninae</taxon>
        <taxon>Oedothorax</taxon>
    </lineage>
</organism>
<keyword evidence="15" id="KW-1185">Reference proteome</keyword>
<dbReference type="SUPFAM" id="SSF53335">
    <property type="entry name" value="S-adenosyl-L-methionine-dependent methyltransferases"/>
    <property type="match status" value="1"/>
</dbReference>
<gene>
    <name evidence="14" type="ORF">JTE90_016756</name>
</gene>